<dbReference type="EMBL" id="AZJI01000001">
    <property type="protein sequence ID" value="ETD24731.1"/>
    <property type="molecule type" value="Genomic_DNA"/>
</dbReference>
<dbReference type="AlphaFoldDB" id="V8CDC8"/>
<dbReference type="PANTHER" id="PTHR43000">
    <property type="entry name" value="DTDP-D-GLUCOSE 4,6-DEHYDRATASE-RELATED"/>
    <property type="match status" value="1"/>
</dbReference>
<dbReference type="GO" id="GO:0009225">
    <property type="term" value="P:nucleotide-sugar metabolic process"/>
    <property type="evidence" value="ECO:0007669"/>
    <property type="project" value="InterPro"/>
</dbReference>
<dbReference type="InterPro" id="IPR020904">
    <property type="entry name" value="Sc_DH/Rdtase_CS"/>
</dbReference>
<dbReference type="InterPro" id="IPR005888">
    <property type="entry name" value="dTDP_Gluc_deHydtase"/>
</dbReference>
<comment type="cofactor">
    <cofactor evidence="2">
        <name>NAD(+)</name>
        <dbReference type="ChEBI" id="CHEBI:57540"/>
    </cofactor>
</comment>
<evidence type="ECO:0000256" key="3">
    <source>
        <dbReference type="ARBA" id="ARBA00008178"/>
    </source>
</evidence>
<dbReference type="OrthoDB" id="9803010at2"/>
<name>V8CDC8_9HELI</name>
<evidence type="ECO:0000256" key="4">
    <source>
        <dbReference type="ARBA" id="ARBA00011990"/>
    </source>
</evidence>
<evidence type="ECO:0000313" key="9">
    <source>
        <dbReference type="Proteomes" id="UP000018731"/>
    </source>
</evidence>
<dbReference type="Gene3D" id="3.40.50.720">
    <property type="entry name" value="NAD(P)-binding Rossmann-like Domain"/>
    <property type="match status" value="2"/>
</dbReference>
<dbReference type="Gene3D" id="3.90.25.10">
    <property type="entry name" value="UDP-galactose 4-epimerase, domain 1"/>
    <property type="match status" value="2"/>
</dbReference>
<feature type="domain" description="NAD(P)-binding" evidence="7">
    <location>
        <begin position="6"/>
        <end position="264"/>
    </location>
</feature>
<dbReference type="SUPFAM" id="SSF51735">
    <property type="entry name" value="NAD(P)-binding Rossmann-fold domains"/>
    <property type="match status" value="1"/>
</dbReference>
<dbReference type="eggNOG" id="COG1088">
    <property type="taxonomic scope" value="Bacteria"/>
</dbReference>
<evidence type="ECO:0000256" key="1">
    <source>
        <dbReference type="ARBA" id="ARBA00001539"/>
    </source>
</evidence>
<organism evidence="8 9">
    <name type="scientific">Helicobacter macacae MIT 99-5501</name>
    <dbReference type="NCBI Taxonomy" id="1357400"/>
    <lineage>
        <taxon>Bacteria</taxon>
        <taxon>Pseudomonadati</taxon>
        <taxon>Campylobacterota</taxon>
        <taxon>Epsilonproteobacteria</taxon>
        <taxon>Campylobacterales</taxon>
        <taxon>Helicobacteraceae</taxon>
        <taxon>Helicobacter</taxon>
    </lineage>
</organism>
<dbReference type="RefSeq" id="WP_023926733.1">
    <property type="nucleotide sequence ID" value="NZ_KI669454.1"/>
</dbReference>
<keyword evidence="6" id="KW-0456">Lyase</keyword>
<evidence type="ECO:0000259" key="7">
    <source>
        <dbReference type="Pfam" id="PF16363"/>
    </source>
</evidence>
<evidence type="ECO:0000313" key="8">
    <source>
        <dbReference type="EMBL" id="ETD24731.1"/>
    </source>
</evidence>
<gene>
    <name evidence="8" type="ORF">HMPREF2086_00064</name>
</gene>
<feature type="domain" description="NAD(P)-binding" evidence="7">
    <location>
        <begin position="283"/>
        <end position="359"/>
    </location>
</feature>
<dbReference type="EC" id="4.2.1.46" evidence="4"/>
<comment type="similarity">
    <text evidence="3">Belongs to the NAD(P)-dependent epimerase/dehydratase family. dTDP-glucose dehydratase subfamily.</text>
</comment>
<comment type="caution">
    <text evidence="8">The sequence shown here is derived from an EMBL/GenBank/DDBJ whole genome shotgun (WGS) entry which is preliminary data.</text>
</comment>
<dbReference type="Pfam" id="PF16363">
    <property type="entry name" value="GDP_Man_Dehyd"/>
    <property type="match status" value="2"/>
</dbReference>
<evidence type="ECO:0000256" key="5">
    <source>
        <dbReference type="ARBA" id="ARBA00023027"/>
    </source>
</evidence>
<dbReference type="GO" id="GO:0008460">
    <property type="term" value="F:dTDP-glucose 4,6-dehydratase activity"/>
    <property type="evidence" value="ECO:0007669"/>
    <property type="project" value="UniProtKB-EC"/>
</dbReference>
<dbReference type="PROSITE" id="PS00061">
    <property type="entry name" value="ADH_SHORT"/>
    <property type="match status" value="1"/>
</dbReference>
<sequence length="368" mass="41294">MKKSILITGGAGFIGSNFVEHFLGQNEDCFVVNLDLLTYAGNLANLKGIEKYKNYHFIQGDICDSALVAEIFAKYNIDCVIHFAAESHVDNSISSPEIFIKTNVYGTWNLLNCAYKHWLDSPFCYKKGFEGALFHHISTDEVYGTLGAVGKFSESTPYAPNSPYSASKASSDMIVRSYAHTYGLHAVITNCSNNYGPNQHDEKLIPTIIRNALAGKEIGIYGDGKNVRDWLFVKDHCDAICAVFEYARGKIASGDSIGGGEFLNEDAHPQNPQVFNENKVFFECFNIGGNEEKENIDIAKKICAYLDERMPKEKSYAEQIRFIKDRAGHDRRYAIDSSKLQSTLGWKPKHSFESGIEKTIEWYLGKYQ</sequence>
<keyword evidence="5" id="KW-0520">NAD</keyword>
<dbReference type="Proteomes" id="UP000018731">
    <property type="component" value="Unassembled WGS sequence"/>
</dbReference>
<accession>V8CDC8</accession>
<dbReference type="InterPro" id="IPR016040">
    <property type="entry name" value="NAD(P)-bd_dom"/>
</dbReference>
<evidence type="ECO:0000256" key="6">
    <source>
        <dbReference type="ARBA" id="ARBA00023239"/>
    </source>
</evidence>
<dbReference type="STRING" id="1357400.HMPREF2086_00064"/>
<dbReference type="CDD" id="cd05246">
    <property type="entry name" value="dTDP_GD_SDR_e"/>
    <property type="match status" value="1"/>
</dbReference>
<dbReference type="InterPro" id="IPR036291">
    <property type="entry name" value="NAD(P)-bd_dom_sf"/>
</dbReference>
<dbReference type="HOGENOM" id="CLU_007383_1_14_7"/>
<comment type="catalytic activity">
    <reaction evidence="1">
        <text>dTDP-alpha-D-glucose = dTDP-4-dehydro-6-deoxy-alpha-D-glucose + H2O</text>
        <dbReference type="Rhea" id="RHEA:17221"/>
        <dbReference type="ChEBI" id="CHEBI:15377"/>
        <dbReference type="ChEBI" id="CHEBI:57477"/>
        <dbReference type="ChEBI" id="CHEBI:57649"/>
        <dbReference type="EC" id="4.2.1.46"/>
    </reaction>
</comment>
<protein>
    <recommendedName>
        <fullName evidence="4">dTDP-glucose 4,6-dehydratase</fullName>
        <ecNumber evidence="4">4.2.1.46</ecNumber>
    </recommendedName>
</protein>
<evidence type="ECO:0000256" key="2">
    <source>
        <dbReference type="ARBA" id="ARBA00001911"/>
    </source>
</evidence>
<proteinExistence type="inferred from homology"/>
<dbReference type="PATRIC" id="fig|1357400.3.peg.89"/>
<keyword evidence="9" id="KW-1185">Reference proteome</keyword>
<reference evidence="8 9" key="1">
    <citation type="journal article" date="2014" name="Genome Announc.">
        <title>Draft genome sequences of six enterohepatic helicobacter species isolated from humans and one from rhesus macaques.</title>
        <authorList>
            <person name="Shen Z."/>
            <person name="Sheh A."/>
            <person name="Young S.K."/>
            <person name="Abouelliel A."/>
            <person name="Ward D.V."/>
            <person name="Earl A.M."/>
            <person name="Fox J.G."/>
        </authorList>
    </citation>
    <scope>NUCLEOTIDE SEQUENCE [LARGE SCALE GENOMIC DNA]</scope>
    <source>
        <strain evidence="8 9">MIT 99-5501</strain>
    </source>
</reference>